<evidence type="ECO:0000313" key="4">
    <source>
        <dbReference type="Proteomes" id="UP001530293"/>
    </source>
</evidence>
<feature type="compositionally biased region" description="Basic and acidic residues" evidence="1">
    <location>
        <begin position="353"/>
        <end position="365"/>
    </location>
</feature>
<comment type="caution">
    <text evidence="3">The sequence shown here is derived from an EMBL/GenBank/DDBJ whole genome shotgun (WGS) entry which is preliminary data.</text>
</comment>
<name>A0ABD3M3L4_9STRA</name>
<feature type="domain" description="Protein ENHANCED DISEASE RESISTANCE 2 C-terminal" evidence="2">
    <location>
        <begin position="825"/>
        <end position="1035"/>
    </location>
</feature>
<gene>
    <name evidence="3" type="ORF">ACHAWU_008492</name>
</gene>
<organism evidence="3 4">
    <name type="scientific">Discostella pseudostelligera</name>
    <dbReference type="NCBI Taxonomy" id="259834"/>
    <lineage>
        <taxon>Eukaryota</taxon>
        <taxon>Sar</taxon>
        <taxon>Stramenopiles</taxon>
        <taxon>Ochrophyta</taxon>
        <taxon>Bacillariophyta</taxon>
        <taxon>Coscinodiscophyceae</taxon>
        <taxon>Thalassiosirophycidae</taxon>
        <taxon>Stephanodiscales</taxon>
        <taxon>Stephanodiscaceae</taxon>
        <taxon>Discostella</taxon>
    </lineage>
</organism>
<sequence length="1051" mass="116147">MTSAAGERKPGSSATSRDMTYHYVGKVHVRGLLRRVWRPRYLALGDDGYLRYHESLPPLYQQDIPHPNRQHNPNSALSTTNASHGSHALHNHHTHRPKSILKILDGARTIDPHSVVDQHVALPEGVYGFVFRGRAIELHPTDSTNGNEGIDSVSVIKDDGVVIVPHQGHDGRSTASKPLSTSKQMVNLVFPKGTARRGIAQKIAKQAINPDVLCGFGRTHNCDGGISRSSSSSSLFDANGNNNARGDGIQSNNREWGHDSYGSQDTIGSFQDVGRHVVERDLEGDFDGMSVRKATSIQFQVQAASIQSREYLCAVSTAEEAESWVVALRWAAEHRRRRRYASSVNSVTAALKQENDDRQDGKSDNCRNTVNSITPKRRGHNGDGFVEQPIRDVESTVHCTAESPPNRGTVKKSSMSAAGNNVAEPTTSSKLDSSSPHRSSSASSATIVVTKVSTLRLPTNSLMHLECNNHYKLWPSLHIPLPGDDLVLYYEIQLLLLKHCKPLNDIAVHPESVEERTIMKSIHDMLAFVRDLMTEFSADDSRNLSEVDGKRNNYMSRRVPNEATILLEDVKSELLACMEQSGIKLGSPQQPSNRGSMLLNCTIAELSSTFTEAMASIEVVDRVMRKLSKDGKICSSIRFREFLGLHTTHNNVLSPSHSNAKKKSQTMVSKEADAEQIVRSWLSKRITPSTRTKVEVATAITLRHWAAGPMLSLIVLWSTCRIASIFWLIISGTDIVVSIPLETYVTLVAIAFYFGRNQGLSSQRGTEKLELIEFSNVGLASASDDHSTVAEKEDSESEDDMFAAEQFALSSPLPLYPANNGISCWSNPDHKIFMVRSTSYFEDRVKVPSAPAVFQCRGVDVWLTDNAERNIARHPAVLGGELHREDTFVVNFLLPFSNFVAYFTVPPIEEMPSNVAKLWTEFVKGDQQFRDGKLKLLPVVVDGPWIVKKAVGPGTSPAMVGRDLPLQYYFTEPTATRKGIYEVDVLVTASRIARGILNVVKGHTKSITMAFAFIIEASEEAQLPERVLCAFQCHSLHLEECPNLPDCYPDG</sequence>
<feature type="region of interest" description="Disordered" evidence="1">
    <location>
        <begin position="227"/>
        <end position="253"/>
    </location>
</feature>
<feature type="region of interest" description="Disordered" evidence="1">
    <location>
        <begin position="60"/>
        <end position="96"/>
    </location>
</feature>
<feature type="compositionally biased region" description="Basic residues" evidence="1">
    <location>
        <begin position="87"/>
        <end position="96"/>
    </location>
</feature>
<evidence type="ECO:0000259" key="2">
    <source>
        <dbReference type="Pfam" id="PF07059"/>
    </source>
</evidence>
<dbReference type="AlphaFoldDB" id="A0ABD3M3L4"/>
<feature type="compositionally biased region" description="Polar residues" evidence="1">
    <location>
        <begin position="70"/>
        <end position="84"/>
    </location>
</feature>
<reference evidence="3 4" key="1">
    <citation type="submission" date="2024-10" db="EMBL/GenBank/DDBJ databases">
        <title>Updated reference genomes for cyclostephanoid diatoms.</title>
        <authorList>
            <person name="Roberts W.R."/>
            <person name="Alverson A.J."/>
        </authorList>
    </citation>
    <scope>NUCLEOTIDE SEQUENCE [LARGE SCALE GENOMIC DNA]</scope>
    <source>
        <strain evidence="3 4">AJA232-27</strain>
    </source>
</reference>
<dbReference type="EMBL" id="JALLBG020000268">
    <property type="protein sequence ID" value="KAL3757331.1"/>
    <property type="molecule type" value="Genomic_DNA"/>
</dbReference>
<protein>
    <recommendedName>
        <fullName evidence="2">Protein ENHANCED DISEASE RESISTANCE 2 C-terminal domain-containing protein</fullName>
    </recommendedName>
</protein>
<feature type="compositionally biased region" description="Low complexity" evidence="1">
    <location>
        <begin position="428"/>
        <end position="444"/>
    </location>
</feature>
<evidence type="ECO:0000313" key="3">
    <source>
        <dbReference type="EMBL" id="KAL3757331.1"/>
    </source>
</evidence>
<evidence type="ECO:0000256" key="1">
    <source>
        <dbReference type="SAM" id="MobiDB-lite"/>
    </source>
</evidence>
<accession>A0ABD3M3L4</accession>
<feature type="compositionally biased region" description="Polar residues" evidence="1">
    <location>
        <begin position="411"/>
        <end position="427"/>
    </location>
</feature>
<dbReference type="Proteomes" id="UP001530293">
    <property type="component" value="Unassembled WGS sequence"/>
</dbReference>
<feature type="region of interest" description="Disordered" evidence="1">
    <location>
        <begin position="344"/>
        <end position="445"/>
    </location>
</feature>
<feature type="compositionally biased region" description="Low complexity" evidence="1">
    <location>
        <begin position="227"/>
        <end position="248"/>
    </location>
</feature>
<dbReference type="PANTHER" id="PTHR12136">
    <property type="entry name" value="ENHANCED DISEASE RESISTANCE-RELATED"/>
    <property type="match status" value="1"/>
</dbReference>
<dbReference type="Pfam" id="PF07059">
    <property type="entry name" value="EDR2_C"/>
    <property type="match status" value="1"/>
</dbReference>
<dbReference type="InterPro" id="IPR009769">
    <property type="entry name" value="EDR2_C"/>
</dbReference>
<keyword evidence="4" id="KW-1185">Reference proteome</keyword>
<dbReference type="PANTHER" id="PTHR12136:SF41">
    <property type="entry name" value="PLECKSTRIN HOMOLOGY (PH) AND LIPID-BINDING START DOMAINS-CONTAINING PROTEIN"/>
    <property type="match status" value="1"/>
</dbReference>
<dbReference type="InterPro" id="IPR045096">
    <property type="entry name" value="EDR2-like"/>
</dbReference>
<proteinExistence type="predicted"/>